<name>A0A6G8F3T0_9PROT</name>
<evidence type="ECO:0000313" key="1">
    <source>
        <dbReference type="EMBL" id="QIM10711.1"/>
    </source>
</evidence>
<dbReference type="EMBL" id="MN990732">
    <property type="protein sequence ID" value="QIM10711.1"/>
    <property type="molecule type" value="Genomic_DNA"/>
</dbReference>
<reference evidence="1" key="1">
    <citation type="journal article" date="2020" name="J. ISSAAS">
        <title>Lactobacilli and other gastrointestinal microbiota of Peromyscus leucopus, reservoir host for agents of Lyme disease and other zoonoses in North America.</title>
        <authorList>
            <person name="Milovic A."/>
            <person name="Bassam K."/>
            <person name="Shao H."/>
            <person name="Chatzistamou I."/>
            <person name="Tufts D.M."/>
            <person name="Diuk-Wasser M."/>
            <person name="Barbour A.G."/>
        </authorList>
    </citation>
    <scope>NUCLEOTIDE SEQUENCE</scope>
    <source>
        <strain evidence="1">LL90</strain>
    </source>
</reference>
<organism evidence="1">
    <name type="scientific">uncultured Alphaproteobacteria bacterium</name>
    <dbReference type="NCBI Taxonomy" id="91750"/>
    <lineage>
        <taxon>Bacteria</taxon>
        <taxon>Pseudomonadati</taxon>
        <taxon>Pseudomonadota</taxon>
        <taxon>Alphaproteobacteria</taxon>
        <taxon>environmental samples</taxon>
    </lineage>
</organism>
<accession>A0A6G8F3T0</accession>
<proteinExistence type="predicted"/>
<protein>
    <submittedName>
        <fullName evidence="1">Uncharacterized protein</fullName>
    </submittedName>
</protein>
<gene>
    <name evidence="1" type="ORF">PlAlph_6030</name>
</gene>
<sequence length="129" mass="15428">MPVVYKIKEPEPIVLEGFERIRGKIIPKKIFFVKYDNYLGYLYLEDGERLCLTPMRLRIVEQLVDAVKKNIPYIAGKDLLYKAGSEQFSIVNLFWRTPNWKKFIETTSRGFYRLKLYPDATYEDYIMQK</sequence>
<dbReference type="AlphaFoldDB" id="A0A6G8F3T0"/>